<dbReference type="EMBL" id="JABFUD020000023">
    <property type="protein sequence ID" value="KAI5061349.1"/>
    <property type="molecule type" value="Genomic_DNA"/>
</dbReference>
<name>A0A9D4U6G3_ADICA</name>
<protein>
    <submittedName>
        <fullName evidence="1">Uncharacterized protein</fullName>
    </submittedName>
</protein>
<evidence type="ECO:0000313" key="1">
    <source>
        <dbReference type="EMBL" id="KAI5061349.1"/>
    </source>
</evidence>
<dbReference type="AlphaFoldDB" id="A0A9D4U6G3"/>
<accession>A0A9D4U6G3</accession>
<keyword evidence="2" id="KW-1185">Reference proteome</keyword>
<sequence length="100" mass="11151">EERDVSSTLLSVLALSLLVDPGLTRLSLLCVVLVFQCSRVVGFWRIFMGSSKKLLQYLSVCFLFQTVFLKTHSASWSVVMWSFDHSGGPMVTVFSNVEDG</sequence>
<organism evidence="1 2">
    <name type="scientific">Adiantum capillus-veneris</name>
    <name type="common">Maidenhair fern</name>
    <dbReference type="NCBI Taxonomy" id="13818"/>
    <lineage>
        <taxon>Eukaryota</taxon>
        <taxon>Viridiplantae</taxon>
        <taxon>Streptophyta</taxon>
        <taxon>Embryophyta</taxon>
        <taxon>Tracheophyta</taxon>
        <taxon>Polypodiopsida</taxon>
        <taxon>Polypodiidae</taxon>
        <taxon>Polypodiales</taxon>
        <taxon>Pteridineae</taxon>
        <taxon>Pteridaceae</taxon>
        <taxon>Vittarioideae</taxon>
        <taxon>Adiantum</taxon>
    </lineage>
</organism>
<gene>
    <name evidence="1" type="ORF">GOP47_0023854</name>
</gene>
<comment type="caution">
    <text evidence="1">The sequence shown here is derived from an EMBL/GenBank/DDBJ whole genome shotgun (WGS) entry which is preliminary data.</text>
</comment>
<reference evidence="1" key="1">
    <citation type="submission" date="2021-01" db="EMBL/GenBank/DDBJ databases">
        <title>Adiantum capillus-veneris genome.</title>
        <authorList>
            <person name="Fang Y."/>
            <person name="Liao Q."/>
        </authorList>
    </citation>
    <scope>NUCLEOTIDE SEQUENCE</scope>
    <source>
        <strain evidence="1">H3</strain>
        <tissue evidence="1">Leaf</tissue>
    </source>
</reference>
<proteinExistence type="predicted"/>
<evidence type="ECO:0000313" key="2">
    <source>
        <dbReference type="Proteomes" id="UP000886520"/>
    </source>
</evidence>
<dbReference type="Proteomes" id="UP000886520">
    <property type="component" value="Chromosome 23"/>
</dbReference>
<feature type="non-terminal residue" evidence="1">
    <location>
        <position position="1"/>
    </location>
</feature>